<evidence type="ECO:0000256" key="9">
    <source>
        <dbReference type="ARBA" id="ARBA00061532"/>
    </source>
</evidence>
<feature type="transmembrane region" description="Helical" evidence="10">
    <location>
        <begin position="276"/>
        <end position="294"/>
    </location>
</feature>
<evidence type="ECO:0000256" key="7">
    <source>
        <dbReference type="ARBA" id="ARBA00023136"/>
    </source>
</evidence>
<evidence type="ECO:0000256" key="5">
    <source>
        <dbReference type="ARBA" id="ARBA00022984"/>
    </source>
</evidence>
<dbReference type="InterPro" id="IPR051050">
    <property type="entry name" value="Lipid_II_flippase_MurJ/MviN"/>
</dbReference>
<keyword evidence="5 10" id="KW-0573">Peptidoglycan synthesis</keyword>
<feature type="transmembrane region" description="Helical" evidence="10">
    <location>
        <begin position="191"/>
        <end position="210"/>
    </location>
</feature>
<evidence type="ECO:0000256" key="3">
    <source>
        <dbReference type="ARBA" id="ARBA00022692"/>
    </source>
</evidence>
<evidence type="ECO:0000256" key="1">
    <source>
        <dbReference type="ARBA" id="ARBA00004651"/>
    </source>
</evidence>
<evidence type="ECO:0000256" key="8">
    <source>
        <dbReference type="ARBA" id="ARBA00060041"/>
    </source>
</evidence>
<dbReference type="InterPro" id="IPR004268">
    <property type="entry name" value="MurJ"/>
</dbReference>
<dbReference type="Proteomes" id="UP000245506">
    <property type="component" value="Unassembled WGS sequence"/>
</dbReference>
<keyword evidence="7 10" id="KW-0472">Membrane</keyword>
<keyword evidence="10 11" id="KW-0961">Cell wall biogenesis/degradation</keyword>
<dbReference type="PANTHER" id="PTHR47019">
    <property type="entry name" value="LIPID II FLIPPASE MURJ"/>
    <property type="match status" value="1"/>
</dbReference>
<dbReference type="PRINTS" id="PR01806">
    <property type="entry name" value="VIRFACTRMVIN"/>
</dbReference>
<feature type="transmembrane region" description="Helical" evidence="10">
    <location>
        <begin position="450"/>
        <end position="470"/>
    </location>
</feature>
<feature type="transmembrane region" description="Helical" evidence="10">
    <location>
        <begin position="159"/>
        <end position="179"/>
    </location>
</feature>
<dbReference type="RefSeq" id="WP_109823858.1">
    <property type="nucleotide sequence ID" value="NZ_QGKL01000035.1"/>
</dbReference>
<dbReference type="PANTHER" id="PTHR47019:SF1">
    <property type="entry name" value="LIPID II FLIPPASE MURJ"/>
    <property type="match status" value="1"/>
</dbReference>
<feature type="transmembrane region" description="Helical" evidence="10">
    <location>
        <begin position="131"/>
        <end position="152"/>
    </location>
</feature>
<dbReference type="GO" id="GO:0005886">
    <property type="term" value="C:plasma membrane"/>
    <property type="evidence" value="ECO:0007669"/>
    <property type="project" value="UniProtKB-SubCell"/>
</dbReference>
<dbReference type="UniPathway" id="UPA00219"/>
<gene>
    <name evidence="12" type="primary">mviN</name>
    <name evidence="10" type="synonym">murJ</name>
    <name evidence="12" type="ORF">DKT75_12945</name>
</gene>
<keyword evidence="4 10" id="KW-0133">Cell shape</keyword>
<feature type="transmembrane region" description="Helical" evidence="10">
    <location>
        <begin position="490"/>
        <end position="510"/>
    </location>
</feature>
<evidence type="ECO:0000256" key="11">
    <source>
        <dbReference type="PIRNR" id="PIRNR002869"/>
    </source>
</evidence>
<dbReference type="GO" id="GO:0034204">
    <property type="term" value="P:lipid translocation"/>
    <property type="evidence" value="ECO:0007669"/>
    <property type="project" value="TreeGrafter"/>
</dbReference>
<feature type="transmembrane region" description="Helical" evidence="10">
    <location>
        <begin position="84"/>
        <end position="111"/>
    </location>
</feature>
<keyword evidence="6 10" id="KW-1133">Transmembrane helix</keyword>
<evidence type="ECO:0000256" key="6">
    <source>
        <dbReference type="ARBA" id="ARBA00022989"/>
    </source>
</evidence>
<dbReference type="GO" id="GO:0015648">
    <property type="term" value="F:lipid-linked peptidoglycan transporter activity"/>
    <property type="evidence" value="ECO:0007669"/>
    <property type="project" value="UniProtKB-UniRule"/>
</dbReference>
<organism evidence="12 13">
    <name type="scientific">Leucothrix arctica</name>
    <dbReference type="NCBI Taxonomy" id="1481894"/>
    <lineage>
        <taxon>Bacteria</taxon>
        <taxon>Pseudomonadati</taxon>
        <taxon>Pseudomonadota</taxon>
        <taxon>Gammaproteobacteria</taxon>
        <taxon>Thiotrichales</taxon>
        <taxon>Thiotrichaceae</taxon>
        <taxon>Leucothrix</taxon>
    </lineage>
</organism>
<comment type="caution">
    <text evidence="12">The sequence shown here is derived from an EMBL/GenBank/DDBJ whole genome shotgun (WGS) entry which is preliminary data.</text>
</comment>
<sequence length="518" mass="56178">MSRLFRSGIAISIMTLMSRILGLVRDVVYANYFVMGGAMDAFLVAFRIPNLMRRLSAEGAFSLAFIPVLTEYKEKRSEAELKDLVNHVCGMLGLILFMITLVAVVAAPLLMMVFAPGFAAKADAEPELAAYLLRITAPYMLFISLSAFFSSILNAFGNFAVPAFTPVLLNVVMIAAAVWWAPHFDEPVEALAWGVFLGGIAQALFQVPYLKKLGLVPNFSFKRGHEGVSRILKLMAPALLGSSAAQLNITINTMIASLLASGSISWLYFSDRFVEFPLALIGVAIGTVILPKLSGNHANAEGKEFIQTLDWAMRLSMLVAIPATFGLIVLAVPILAIVIDNGVNGWRDVEMASMSLMTYAIGLPAFIMVKILAPGFYSRQDTKTPVRIGLIAIGVNIISNLVIVLPWYQMGFVGAHAGLALSTAISGFVNAGLLYYTLKKQGHMVLNSGWVPYLLKITAASLAMVLAVWFLNPDDAWWQAAGVWKKLGELGILLLTAMVTYLVAILAVGIRPKQLLKV</sequence>
<feature type="transmembrane region" description="Helical" evidence="10">
    <location>
        <begin position="315"/>
        <end position="339"/>
    </location>
</feature>
<dbReference type="EMBL" id="QGKL01000035">
    <property type="protein sequence ID" value="PWQ95246.1"/>
    <property type="molecule type" value="Genomic_DNA"/>
</dbReference>
<protein>
    <recommendedName>
        <fullName evidence="10">Probable lipid II flippase MurJ</fullName>
    </recommendedName>
</protein>
<evidence type="ECO:0000313" key="12">
    <source>
        <dbReference type="EMBL" id="PWQ95246.1"/>
    </source>
</evidence>
<dbReference type="PIRSF" id="PIRSF002869">
    <property type="entry name" value="MviN"/>
    <property type="match status" value="1"/>
</dbReference>
<dbReference type="AlphaFoldDB" id="A0A317C9M3"/>
<feature type="transmembrane region" description="Helical" evidence="10">
    <location>
        <begin position="30"/>
        <end position="48"/>
    </location>
</feature>
<evidence type="ECO:0000256" key="4">
    <source>
        <dbReference type="ARBA" id="ARBA00022960"/>
    </source>
</evidence>
<comment type="similarity">
    <text evidence="9 10 11">Belongs to the MurJ/MviN family.</text>
</comment>
<feature type="transmembrane region" description="Helical" evidence="10">
    <location>
        <begin position="414"/>
        <end position="438"/>
    </location>
</feature>
<keyword evidence="10" id="KW-0997">Cell inner membrane</keyword>
<keyword evidence="3 10" id="KW-0812">Transmembrane</keyword>
<reference evidence="12 13" key="1">
    <citation type="submission" date="2018-05" db="EMBL/GenBank/DDBJ databases">
        <title>Leucothrix arctica sp. nov., isolated from Arctic seawater.</title>
        <authorList>
            <person name="Choi A."/>
            <person name="Baek K."/>
        </authorList>
    </citation>
    <scope>NUCLEOTIDE SEQUENCE [LARGE SCALE GENOMIC DNA]</scope>
    <source>
        <strain evidence="12 13">IMCC9719</strain>
    </source>
</reference>
<proteinExistence type="inferred from homology"/>
<evidence type="ECO:0000256" key="10">
    <source>
        <dbReference type="HAMAP-Rule" id="MF_02078"/>
    </source>
</evidence>
<comment type="function">
    <text evidence="8 10 11">Involved in peptidoglycan biosynthesis. Transports lipid-linked peptidoglycan precursors from the inner to the outer leaflet of the cytoplasmic membrane.</text>
</comment>
<dbReference type="OrthoDB" id="9816572at2"/>
<comment type="subcellular location">
    <subcellularLocation>
        <location evidence="10">Cell inner membrane</location>
        <topology evidence="10">Multi-pass membrane protein</topology>
    </subcellularLocation>
    <subcellularLocation>
        <location evidence="1">Cell membrane</location>
        <topology evidence="1">Multi-pass membrane protein</topology>
    </subcellularLocation>
</comment>
<evidence type="ECO:0000313" key="13">
    <source>
        <dbReference type="Proteomes" id="UP000245506"/>
    </source>
</evidence>
<dbReference type="NCBIfam" id="TIGR01695">
    <property type="entry name" value="murJ_mviN"/>
    <property type="match status" value="1"/>
</dbReference>
<dbReference type="Pfam" id="PF03023">
    <property type="entry name" value="MurJ"/>
    <property type="match status" value="1"/>
</dbReference>
<keyword evidence="10 11" id="KW-0813">Transport</keyword>
<keyword evidence="2 10" id="KW-1003">Cell membrane</keyword>
<accession>A0A317C9M3</accession>
<name>A0A317C9M3_9GAMM</name>
<dbReference type="GO" id="GO:0071555">
    <property type="term" value="P:cell wall organization"/>
    <property type="evidence" value="ECO:0007669"/>
    <property type="project" value="UniProtKB-UniRule"/>
</dbReference>
<dbReference type="GO" id="GO:0009252">
    <property type="term" value="P:peptidoglycan biosynthetic process"/>
    <property type="evidence" value="ECO:0007669"/>
    <property type="project" value="UniProtKB-UniRule"/>
</dbReference>
<feature type="transmembrane region" description="Helical" evidence="10">
    <location>
        <begin position="351"/>
        <end position="373"/>
    </location>
</feature>
<dbReference type="CDD" id="cd13123">
    <property type="entry name" value="MATE_MurJ_like"/>
    <property type="match status" value="1"/>
</dbReference>
<comment type="pathway">
    <text evidence="10">Cell wall biogenesis; peptidoglycan biosynthesis.</text>
</comment>
<dbReference type="HAMAP" id="MF_02078">
    <property type="entry name" value="MurJ_MviN"/>
    <property type="match status" value="1"/>
</dbReference>
<keyword evidence="13" id="KW-1185">Reference proteome</keyword>
<feature type="transmembrane region" description="Helical" evidence="10">
    <location>
        <begin position="385"/>
        <end position="408"/>
    </location>
</feature>
<dbReference type="GO" id="GO:0008360">
    <property type="term" value="P:regulation of cell shape"/>
    <property type="evidence" value="ECO:0007669"/>
    <property type="project" value="UniProtKB-UniRule"/>
</dbReference>
<evidence type="ECO:0000256" key="2">
    <source>
        <dbReference type="ARBA" id="ARBA00022475"/>
    </source>
</evidence>